<sequence length="21" mass="2394">MGIKLLKYTTIGNEFSQTAMF</sequence>
<dbReference type="AlphaFoldDB" id="A0A1V6SLZ0"/>
<keyword evidence="2" id="KW-1185">Reference proteome</keyword>
<gene>
    <name evidence="1" type="ORF">PENFLA_c036G00394</name>
</gene>
<organism evidence="1 2">
    <name type="scientific">Penicillium flavigenum</name>
    <dbReference type="NCBI Taxonomy" id="254877"/>
    <lineage>
        <taxon>Eukaryota</taxon>
        <taxon>Fungi</taxon>
        <taxon>Dikarya</taxon>
        <taxon>Ascomycota</taxon>
        <taxon>Pezizomycotina</taxon>
        <taxon>Eurotiomycetes</taxon>
        <taxon>Eurotiomycetidae</taxon>
        <taxon>Eurotiales</taxon>
        <taxon>Aspergillaceae</taxon>
        <taxon>Penicillium</taxon>
    </lineage>
</organism>
<protein>
    <submittedName>
        <fullName evidence="1">Uncharacterized protein</fullName>
    </submittedName>
</protein>
<accession>A0A1V6SLZ0</accession>
<name>A0A1V6SLZ0_9EURO</name>
<reference evidence="2" key="1">
    <citation type="journal article" date="2017" name="Nat. Microbiol.">
        <title>Global analysis of biosynthetic gene clusters reveals vast potential of secondary metabolite production in Penicillium species.</title>
        <authorList>
            <person name="Nielsen J.C."/>
            <person name="Grijseels S."/>
            <person name="Prigent S."/>
            <person name="Ji B."/>
            <person name="Dainat J."/>
            <person name="Nielsen K.F."/>
            <person name="Frisvad J.C."/>
            <person name="Workman M."/>
            <person name="Nielsen J."/>
        </authorList>
    </citation>
    <scope>NUCLEOTIDE SEQUENCE [LARGE SCALE GENOMIC DNA]</scope>
    <source>
        <strain evidence="2">IBT 14082</strain>
    </source>
</reference>
<proteinExistence type="predicted"/>
<dbReference type="EMBL" id="MLQL01000036">
    <property type="protein sequence ID" value="OQE14689.1"/>
    <property type="molecule type" value="Genomic_DNA"/>
</dbReference>
<evidence type="ECO:0000313" key="2">
    <source>
        <dbReference type="Proteomes" id="UP000191342"/>
    </source>
</evidence>
<dbReference type="Proteomes" id="UP000191342">
    <property type="component" value="Unassembled WGS sequence"/>
</dbReference>
<comment type="caution">
    <text evidence="1">The sequence shown here is derived from an EMBL/GenBank/DDBJ whole genome shotgun (WGS) entry which is preliminary data.</text>
</comment>
<evidence type="ECO:0000313" key="1">
    <source>
        <dbReference type="EMBL" id="OQE14689.1"/>
    </source>
</evidence>